<evidence type="ECO:0000256" key="5">
    <source>
        <dbReference type="ARBA" id="ARBA00022519"/>
    </source>
</evidence>
<dbReference type="KEGG" id="ome:OLMES_2833"/>
<keyword evidence="7 9" id="KW-1133">Transmembrane helix</keyword>
<dbReference type="Proteomes" id="UP000196027">
    <property type="component" value="Chromosome"/>
</dbReference>
<dbReference type="NCBIfam" id="TIGR01707">
    <property type="entry name" value="gspI"/>
    <property type="match status" value="1"/>
</dbReference>
<evidence type="ECO:0000256" key="8">
    <source>
        <dbReference type="ARBA" id="ARBA00023136"/>
    </source>
</evidence>
<dbReference type="PANTHER" id="PTHR38779:SF2">
    <property type="entry name" value="TYPE II SECRETION SYSTEM PROTEIN I-RELATED"/>
    <property type="match status" value="1"/>
</dbReference>
<evidence type="ECO:0000256" key="2">
    <source>
        <dbReference type="ARBA" id="ARBA00008358"/>
    </source>
</evidence>
<dbReference type="RefSeq" id="WP_087461835.1">
    <property type="nucleotide sequence ID" value="NZ_CP021425.1"/>
</dbReference>
<dbReference type="EMBL" id="CP021425">
    <property type="protein sequence ID" value="ARU56881.1"/>
    <property type="molecule type" value="Genomic_DNA"/>
</dbReference>
<name>A0A1Y0I8U3_9GAMM</name>
<dbReference type="InterPro" id="IPR012902">
    <property type="entry name" value="N_methyl_site"/>
</dbReference>
<dbReference type="NCBIfam" id="TIGR02532">
    <property type="entry name" value="IV_pilin_GFxxxE"/>
    <property type="match status" value="1"/>
</dbReference>
<feature type="transmembrane region" description="Helical" evidence="9">
    <location>
        <begin position="20"/>
        <end position="41"/>
    </location>
</feature>
<keyword evidence="5 9" id="KW-0997">Cell inner membrane</keyword>
<evidence type="ECO:0000313" key="11">
    <source>
        <dbReference type="EMBL" id="ARU56881.1"/>
    </source>
</evidence>
<evidence type="ECO:0000313" key="12">
    <source>
        <dbReference type="Proteomes" id="UP000196027"/>
    </source>
</evidence>
<organism evidence="11 12">
    <name type="scientific">Oleiphilus messinensis</name>
    <dbReference type="NCBI Taxonomy" id="141451"/>
    <lineage>
        <taxon>Bacteria</taxon>
        <taxon>Pseudomonadati</taxon>
        <taxon>Pseudomonadota</taxon>
        <taxon>Gammaproteobacteria</taxon>
        <taxon>Oceanospirillales</taxon>
        <taxon>Oleiphilaceae</taxon>
        <taxon>Oleiphilus</taxon>
    </lineage>
</organism>
<proteinExistence type="inferred from homology"/>
<dbReference type="AlphaFoldDB" id="A0A1Y0I8U3"/>
<feature type="domain" description="Type II secretion system protein GspI C-terminal" evidence="10">
    <location>
        <begin position="56"/>
        <end position="126"/>
    </location>
</feature>
<reference evidence="11 12" key="1">
    <citation type="submission" date="2017-05" db="EMBL/GenBank/DDBJ databases">
        <title>Genomic insights into alkan degradation activity of Oleiphilus messinensis.</title>
        <authorList>
            <person name="Kozyavkin S.A."/>
            <person name="Slesarev A.I."/>
            <person name="Golyshin P.N."/>
            <person name="Korzhenkov A."/>
            <person name="Golyshina O.N."/>
            <person name="Toshchakov S.V."/>
        </authorList>
    </citation>
    <scope>NUCLEOTIDE SEQUENCE [LARGE SCALE GENOMIC DNA]</scope>
    <source>
        <strain evidence="11 12">ME102</strain>
    </source>
</reference>
<dbReference type="SUPFAM" id="SSF54523">
    <property type="entry name" value="Pili subunits"/>
    <property type="match status" value="1"/>
</dbReference>
<dbReference type="GO" id="GO:0005886">
    <property type="term" value="C:plasma membrane"/>
    <property type="evidence" value="ECO:0007669"/>
    <property type="project" value="UniProtKB-SubCell"/>
</dbReference>
<keyword evidence="12" id="KW-1185">Reference proteome</keyword>
<dbReference type="InterPro" id="IPR045584">
    <property type="entry name" value="Pilin-like"/>
</dbReference>
<keyword evidence="6 9" id="KW-0812">Transmembrane</keyword>
<keyword evidence="8 9" id="KW-0472">Membrane</keyword>
<dbReference type="Pfam" id="PF07963">
    <property type="entry name" value="N_methyl"/>
    <property type="match status" value="1"/>
</dbReference>
<keyword evidence="3" id="KW-1003">Cell membrane</keyword>
<evidence type="ECO:0000259" key="10">
    <source>
        <dbReference type="Pfam" id="PF02501"/>
    </source>
</evidence>
<comment type="similarity">
    <text evidence="2 9">Belongs to the GSP I family.</text>
</comment>
<keyword evidence="4 9" id="KW-0488">Methylation</keyword>
<evidence type="ECO:0000256" key="6">
    <source>
        <dbReference type="ARBA" id="ARBA00022692"/>
    </source>
</evidence>
<gene>
    <name evidence="11" type="primary">pulI</name>
    <name evidence="11" type="ORF">OLMES_2833</name>
</gene>
<protein>
    <recommendedName>
        <fullName evidence="9">Type II secretion system protein I</fullName>
        <shortName evidence="9">T2SS minor pseudopilin I</shortName>
    </recommendedName>
</protein>
<accession>A0A1Y0I8U3</accession>
<dbReference type="OrthoDB" id="6121517at2"/>
<comment type="function">
    <text evidence="9">Component of the type II secretion system required for the energy-dependent secretion of extracellular factors such as proteases and toxins from the periplasm.</text>
</comment>
<evidence type="ECO:0000256" key="1">
    <source>
        <dbReference type="ARBA" id="ARBA00004377"/>
    </source>
</evidence>
<comment type="PTM">
    <text evidence="9">Cleaved by prepilin peptidase.</text>
</comment>
<dbReference type="PANTHER" id="PTHR38779">
    <property type="entry name" value="TYPE II SECRETION SYSTEM PROTEIN I-RELATED"/>
    <property type="match status" value="1"/>
</dbReference>
<dbReference type="GO" id="GO:0015627">
    <property type="term" value="C:type II protein secretion system complex"/>
    <property type="evidence" value="ECO:0007669"/>
    <property type="project" value="UniProtKB-UniRule"/>
</dbReference>
<dbReference type="PROSITE" id="PS00409">
    <property type="entry name" value="PROKAR_NTER_METHYL"/>
    <property type="match status" value="1"/>
</dbReference>
<evidence type="ECO:0000256" key="9">
    <source>
        <dbReference type="RuleBase" id="RU368030"/>
    </source>
</evidence>
<evidence type="ECO:0000256" key="4">
    <source>
        <dbReference type="ARBA" id="ARBA00022481"/>
    </source>
</evidence>
<sequence length="138" mass="15305">MSLKTDSGSLNRIGVTRLSAGFTLLEVMVALTIFAIVAVTIQKANSQYVNSVLRIEHKTLAALVAQNTISELRLSGKIPKIGQSKSNLDFANIEWNLITKVIATQDPNMVRVELEVFRRPDRGDAIKELDFIGFIGRY</sequence>
<comment type="subcellular location">
    <subcellularLocation>
        <location evidence="1 9">Cell inner membrane</location>
        <topology evidence="1 9">Single-pass membrane protein</topology>
    </subcellularLocation>
</comment>
<dbReference type="Gene3D" id="3.30.1300.30">
    <property type="entry name" value="GSPII I/J protein-like"/>
    <property type="match status" value="1"/>
</dbReference>
<dbReference type="InterPro" id="IPR003413">
    <property type="entry name" value="T2SS_GspI_C"/>
</dbReference>
<evidence type="ECO:0000256" key="3">
    <source>
        <dbReference type="ARBA" id="ARBA00022475"/>
    </source>
</evidence>
<evidence type="ECO:0000256" key="7">
    <source>
        <dbReference type="ARBA" id="ARBA00022989"/>
    </source>
</evidence>
<dbReference type="Pfam" id="PF02501">
    <property type="entry name" value="T2SSI"/>
    <property type="match status" value="1"/>
</dbReference>
<comment type="subunit">
    <text evidence="9">Type II secretion is composed of four main components: the outer membrane complex, the inner membrane complex, the cytoplasmic secretion ATPase and the periplasm-spanning pseudopilus.</text>
</comment>
<dbReference type="GO" id="GO:0015628">
    <property type="term" value="P:protein secretion by the type II secretion system"/>
    <property type="evidence" value="ECO:0007669"/>
    <property type="project" value="UniProtKB-UniRule"/>
</dbReference>
<dbReference type="InterPro" id="IPR010052">
    <property type="entry name" value="T2SS_protein-GspI"/>
</dbReference>